<accession>A0ABT0YSA3</accession>
<dbReference type="Proteomes" id="UP001165541">
    <property type="component" value="Unassembled WGS sequence"/>
</dbReference>
<keyword evidence="1" id="KW-0472">Membrane</keyword>
<dbReference type="EMBL" id="JAMKFE010000009">
    <property type="protein sequence ID" value="MCM5681016.1"/>
    <property type="molecule type" value="Genomic_DNA"/>
</dbReference>
<evidence type="ECO:0000313" key="3">
    <source>
        <dbReference type="Proteomes" id="UP001165541"/>
    </source>
</evidence>
<name>A0ABT0YSA3_9BURK</name>
<gene>
    <name evidence="2" type="ORF">M8A51_15935</name>
</gene>
<dbReference type="RefSeq" id="WP_251779464.1">
    <property type="nucleotide sequence ID" value="NZ_JAMKFE010000009.1"/>
</dbReference>
<reference evidence="2" key="1">
    <citation type="submission" date="2022-05" db="EMBL/GenBank/DDBJ databases">
        <title>Schlegelella sp. nov., isolated from mangrove soil.</title>
        <authorList>
            <person name="Liu Y."/>
            <person name="Ge X."/>
            <person name="Liu W."/>
        </authorList>
    </citation>
    <scope>NUCLEOTIDE SEQUENCE</scope>
    <source>
        <strain evidence="2">S2-27</strain>
    </source>
</reference>
<organism evidence="2 3">
    <name type="scientific">Caldimonas mangrovi</name>
    <dbReference type="NCBI Taxonomy" id="2944811"/>
    <lineage>
        <taxon>Bacteria</taxon>
        <taxon>Pseudomonadati</taxon>
        <taxon>Pseudomonadota</taxon>
        <taxon>Betaproteobacteria</taxon>
        <taxon>Burkholderiales</taxon>
        <taxon>Sphaerotilaceae</taxon>
        <taxon>Caldimonas</taxon>
    </lineage>
</organism>
<keyword evidence="1" id="KW-1133">Transmembrane helix</keyword>
<keyword evidence="1" id="KW-0812">Transmembrane</keyword>
<evidence type="ECO:0000313" key="2">
    <source>
        <dbReference type="EMBL" id="MCM5681016.1"/>
    </source>
</evidence>
<dbReference type="PANTHER" id="PTHR38602:SF1">
    <property type="entry name" value="INNER MEMBRANE PROTEIN"/>
    <property type="match status" value="1"/>
</dbReference>
<dbReference type="PANTHER" id="PTHR38602">
    <property type="entry name" value="INNER MEMBRANE PROTEIN-RELATED"/>
    <property type="match status" value="1"/>
</dbReference>
<evidence type="ECO:0000256" key="1">
    <source>
        <dbReference type="SAM" id="Phobius"/>
    </source>
</evidence>
<dbReference type="Pfam" id="PF09838">
    <property type="entry name" value="DUF2065"/>
    <property type="match status" value="1"/>
</dbReference>
<feature type="transmembrane region" description="Helical" evidence="1">
    <location>
        <begin position="44"/>
        <end position="61"/>
    </location>
</feature>
<comment type="caution">
    <text evidence="2">The sequence shown here is derived from an EMBL/GenBank/DDBJ whole genome shotgun (WGS) entry which is preliminary data.</text>
</comment>
<dbReference type="InterPro" id="IPR019201">
    <property type="entry name" value="DUF2065"/>
</dbReference>
<proteinExistence type="predicted"/>
<sequence>MSEVLWTAVALVFVLEGLLPFLSPGSWRRVFEQALRLTDGQLRFLGLASLLSGLLLLWLLAS</sequence>
<keyword evidence="3" id="KW-1185">Reference proteome</keyword>
<protein>
    <submittedName>
        <fullName evidence="2">DUF2065 domain-containing protein</fullName>
    </submittedName>
</protein>